<keyword evidence="1" id="KW-0472">Membrane</keyword>
<keyword evidence="3" id="KW-1185">Reference proteome</keyword>
<comment type="caution">
    <text evidence="2">The sequence shown here is derived from an EMBL/GenBank/DDBJ whole genome shotgun (WGS) entry which is preliminary data.</text>
</comment>
<dbReference type="AlphaFoldDB" id="W7YWR3"/>
<gene>
    <name evidence="2" type="ORF">JCM16418_3204</name>
</gene>
<protein>
    <recommendedName>
        <fullName evidence="4">Sporulation protein YpjB</fullName>
    </recommendedName>
</protein>
<keyword evidence="1" id="KW-0812">Transmembrane</keyword>
<keyword evidence="1" id="KW-1133">Transmembrane helix</keyword>
<dbReference type="STRING" id="1236976.JCM16418_3204"/>
<dbReference type="Pfam" id="PF09577">
    <property type="entry name" value="Spore_YpjB"/>
    <property type="match status" value="1"/>
</dbReference>
<name>W7YWR3_9BACL</name>
<organism evidence="2 3">
    <name type="scientific">Paenibacillus pini JCM 16418</name>
    <dbReference type="NCBI Taxonomy" id="1236976"/>
    <lineage>
        <taxon>Bacteria</taxon>
        <taxon>Bacillati</taxon>
        <taxon>Bacillota</taxon>
        <taxon>Bacilli</taxon>
        <taxon>Bacillales</taxon>
        <taxon>Paenibacillaceae</taxon>
        <taxon>Paenibacillus</taxon>
    </lineage>
</organism>
<evidence type="ECO:0000256" key="1">
    <source>
        <dbReference type="SAM" id="Phobius"/>
    </source>
</evidence>
<dbReference type="Proteomes" id="UP000019364">
    <property type="component" value="Unassembled WGS sequence"/>
</dbReference>
<dbReference type="RefSeq" id="WP_036650143.1">
    <property type="nucleotide sequence ID" value="NZ_BAVZ01000009.1"/>
</dbReference>
<proteinExistence type="predicted"/>
<dbReference type="OrthoDB" id="2464294at2"/>
<sequence length="292" mass="32828">MLRIKLTWQWAMVLLILLGSLYYGSSSAWAYQADDEPLQMNPVGSPLVQAERLDTASETLYQHVLEGNINLVQQDIREVAQIFESSSLQGLTTVEGIHAIAESIVEMKEATVQARIQEEQWLTASAKLRMAADSLSHPRQPVWLQYYKVIREDLNNMNVAVVAKDKQGLKNGYESLRRHYEVIRPAVIIQRKNGEIAIIDSWVSYAGGIISSTSTASMDMSGLISQGEEQFNGLFGKKKDEPALASLDSVNTPWPWVVWSGSFILIILAYAGYRKYRGEQNTFQSVEPKPKF</sequence>
<evidence type="ECO:0000313" key="2">
    <source>
        <dbReference type="EMBL" id="GAF09086.1"/>
    </source>
</evidence>
<reference evidence="2 3" key="1">
    <citation type="journal article" date="2014" name="Genome Announc.">
        <title>Draft Genome Sequence of Paenibacillus pini JCM 16418T, Isolated from the Rhizosphere of Pine Tree.</title>
        <authorList>
            <person name="Yuki M."/>
            <person name="Oshima K."/>
            <person name="Suda W."/>
            <person name="Oshida Y."/>
            <person name="Kitamura K."/>
            <person name="Iida Y."/>
            <person name="Hattori M."/>
            <person name="Ohkuma M."/>
        </authorList>
    </citation>
    <scope>NUCLEOTIDE SEQUENCE [LARGE SCALE GENOMIC DNA]</scope>
    <source>
        <strain evidence="2 3">JCM 16418</strain>
    </source>
</reference>
<evidence type="ECO:0008006" key="4">
    <source>
        <dbReference type="Google" id="ProtNLM"/>
    </source>
</evidence>
<feature type="transmembrane region" description="Helical" evidence="1">
    <location>
        <begin position="254"/>
        <end position="273"/>
    </location>
</feature>
<dbReference type="InterPro" id="IPR014231">
    <property type="entry name" value="Spore_YpjB"/>
</dbReference>
<accession>W7YWR3</accession>
<dbReference type="EMBL" id="BAVZ01000009">
    <property type="protein sequence ID" value="GAF09086.1"/>
    <property type="molecule type" value="Genomic_DNA"/>
</dbReference>
<dbReference type="eggNOG" id="COG3852">
    <property type="taxonomic scope" value="Bacteria"/>
</dbReference>
<evidence type="ECO:0000313" key="3">
    <source>
        <dbReference type="Proteomes" id="UP000019364"/>
    </source>
</evidence>